<keyword evidence="3" id="KW-1185">Reference proteome</keyword>
<dbReference type="Proteomes" id="UP000030017">
    <property type="component" value="Unassembled WGS sequence"/>
</dbReference>
<organism evidence="2 3">
    <name type="scientific">Lysobacter concretionis Ko07 = DSM 16239</name>
    <dbReference type="NCBI Taxonomy" id="1122185"/>
    <lineage>
        <taxon>Bacteria</taxon>
        <taxon>Pseudomonadati</taxon>
        <taxon>Pseudomonadota</taxon>
        <taxon>Gammaproteobacteria</taxon>
        <taxon>Lysobacterales</taxon>
        <taxon>Lysobacteraceae</taxon>
        <taxon>Novilysobacter</taxon>
    </lineage>
</organism>
<dbReference type="STRING" id="1122185.N792_01205"/>
<name>A0A0A0EUS7_9GAMM</name>
<reference evidence="2 3" key="1">
    <citation type="submission" date="2013-08" db="EMBL/GenBank/DDBJ databases">
        <title>Genome sequencing of Lysobacter.</title>
        <authorList>
            <person name="Zhang S."/>
            <person name="Wang G."/>
        </authorList>
    </citation>
    <scope>NUCLEOTIDE SEQUENCE [LARGE SCALE GENOMIC DNA]</scope>
    <source>
        <strain evidence="2 3">Ko07</strain>
    </source>
</reference>
<sequence length="389" mass="41308">MHARLLTTIAVALLSACSPGNGSSAPADSQAADLTAGAAVTDGRPFVVSELARFDKPWAMAFLPGDGRLLVTEMNGTLKLLEPGGKSIDVSGVPEVDAGGQGGLGDVVAHPDFARNKLVYLSYAEAGDHDTRGAAVARAKLVVDNQGGARLADLKVLWRQVPKVQGRGHFGHRIAFGPDGHLWISSGERQKFDPAQDMQSNLGKIVRLNADGSVPADNPFADQGGVAAQVWSLGHRNPLGIAFNAKGELWEVEMGPKGGDELNRIERGANYGYPIVSNGDHYDGRPIPDHDTQPQFSAPAISWTPVISPSDMIFYSGDKFPAWQGDALISGLSSNALVRVVFDDQGAHEAERFDMGARIREVEQGPDGDIYLLEDGPKGRLLRLAPPAA</sequence>
<evidence type="ECO:0000313" key="3">
    <source>
        <dbReference type="Proteomes" id="UP000030017"/>
    </source>
</evidence>
<dbReference type="PANTHER" id="PTHR19328:SF75">
    <property type="entry name" value="ALDOSE SUGAR DEHYDROGENASE YLII"/>
    <property type="match status" value="1"/>
</dbReference>
<dbReference type="eggNOG" id="COG2133">
    <property type="taxonomic scope" value="Bacteria"/>
</dbReference>
<evidence type="ECO:0000313" key="2">
    <source>
        <dbReference type="EMBL" id="KGM52882.1"/>
    </source>
</evidence>
<gene>
    <name evidence="2" type="ORF">N792_01205</name>
</gene>
<dbReference type="AlphaFoldDB" id="A0A0A0EUS7"/>
<evidence type="ECO:0000259" key="1">
    <source>
        <dbReference type="Pfam" id="PF07995"/>
    </source>
</evidence>
<accession>A0A0A0EUS7</accession>
<dbReference type="Pfam" id="PF07995">
    <property type="entry name" value="GSDH"/>
    <property type="match status" value="1"/>
</dbReference>
<dbReference type="InterPro" id="IPR011042">
    <property type="entry name" value="6-blade_b-propeller_TolB-like"/>
</dbReference>
<dbReference type="PROSITE" id="PS51257">
    <property type="entry name" value="PROKAR_LIPOPROTEIN"/>
    <property type="match status" value="1"/>
</dbReference>
<dbReference type="SUPFAM" id="SSF50952">
    <property type="entry name" value="Soluble quinoprotein glucose dehydrogenase"/>
    <property type="match status" value="1"/>
</dbReference>
<feature type="domain" description="Glucose/Sorbosone dehydrogenase" evidence="1">
    <location>
        <begin position="54"/>
        <end position="383"/>
    </location>
</feature>
<dbReference type="EMBL" id="AVPS01000001">
    <property type="protein sequence ID" value="KGM52882.1"/>
    <property type="molecule type" value="Genomic_DNA"/>
</dbReference>
<proteinExistence type="predicted"/>
<dbReference type="PANTHER" id="PTHR19328">
    <property type="entry name" value="HEDGEHOG-INTERACTING PROTEIN"/>
    <property type="match status" value="1"/>
</dbReference>
<comment type="caution">
    <text evidence="2">The sequence shown here is derived from an EMBL/GenBank/DDBJ whole genome shotgun (WGS) entry which is preliminary data.</text>
</comment>
<dbReference type="RefSeq" id="WP_036191695.1">
    <property type="nucleotide sequence ID" value="NZ_AVPS01000001.1"/>
</dbReference>
<dbReference type="Gene3D" id="2.120.10.30">
    <property type="entry name" value="TolB, C-terminal domain"/>
    <property type="match status" value="1"/>
</dbReference>
<dbReference type="InterPro" id="IPR012938">
    <property type="entry name" value="Glc/Sorbosone_DH"/>
</dbReference>
<dbReference type="OrthoDB" id="9770043at2"/>
<dbReference type="InterPro" id="IPR011041">
    <property type="entry name" value="Quinoprot_gluc/sorb_DH_b-prop"/>
</dbReference>
<protein>
    <submittedName>
        <fullName evidence="2">Glucose dehydrogenase</fullName>
    </submittedName>
</protein>